<dbReference type="GO" id="GO:0004672">
    <property type="term" value="F:protein kinase activity"/>
    <property type="evidence" value="ECO:0007669"/>
    <property type="project" value="InterPro"/>
</dbReference>
<organism evidence="3 4">
    <name type="scientific">Mycena sanguinolenta</name>
    <dbReference type="NCBI Taxonomy" id="230812"/>
    <lineage>
        <taxon>Eukaryota</taxon>
        <taxon>Fungi</taxon>
        <taxon>Dikarya</taxon>
        <taxon>Basidiomycota</taxon>
        <taxon>Agaricomycotina</taxon>
        <taxon>Agaricomycetes</taxon>
        <taxon>Agaricomycetidae</taxon>
        <taxon>Agaricales</taxon>
        <taxon>Marasmiineae</taxon>
        <taxon>Mycenaceae</taxon>
        <taxon>Mycena</taxon>
    </lineage>
</organism>
<reference evidence="3" key="1">
    <citation type="submission" date="2020-05" db="EMBL/GenBank/DDBJ databases">
        <title>Mycena genomes resolve the evolution of fungal bioluminescence.</title>
        <authorList>
            <person name="Tsai I.J."/>
        </authorList>
    </citation>
    <scope>NUCLEOTIDE SEQUENCE</scope>
    <source>
        <strain evidence="3">160909Yilan</strain>
    </source>
</reference>
<dbReference type="EMBL" id="JACAZH010000003">
    <property type="protein sequence ID" value="KAF7373395.1"/>
    <property type="molecule type" value="Genomic_DNA"/>
</dbReference>
<gene>
    <name evidence="3" type="ORF">MSAN_00549100</name>
</gene>
<evidence type="ECO:0000256" key="1">
    <source>
        <dbReference type="SAM" id="MobiDB-lite"/>
    </source>
</evidence>
<dbReference type="InterPro" id="IPR011009">
    <property type="entry name" value="Kinase-like_dom_sf"/>
</dbReference>
<keyword evidence="3" id="KW-0808">Transferase</keyword>
<dbReference type="OrthoDB" id="68483at2759"/>
<dbReference type="GO" id="GO:0005524">
    <property type="term" value="F:ATP binding"/>
    <property type="evidence" value="ECO:0007669"/>
    <property type="project" value="InterPro"/>
</dbReference>
<dbReference type="SUPFAM" id="SSF56112">
    <property type="entry name" value="Protein kinase-like (PK-like)"/>
    <property type="match status" value="1"/>
</dbReference>
<evidence type="ECO:0000313" key="4">
    <source>
        <dbReference type="Proteomes" id="UP000623467"/>
    </source>
</evidence>
<protein>
    <submittedName>
        <fullName evidence="3">Protein kinase domain-containing protein</fullName>
    </submittedName>
</protein>
<name>A0A8H6Z6D5_9AGAR</name>
<dbReference type="Gene3D" id="1.10.510.10">
    <property type="entry name" value="Transferase(Phosphotransferase) domain 1"/>
    <property type="match status" value="1"/>
</dbReference>
<dbReference type="AlphaFoldDB" id="A0A8H6Z6D5"/>
<comment type="caution">
    <text evidence="3">The sequence shown here is derived from an EMBL/GenBank/DDBJ whole genome shotgun (WGS) entry which is preliminary data.</text>
</comment>
<keyword evidence="4" id="KW-1185">Reference proteome</keyword>
<keyword evidence="3" id="KW-0418">Kinase</keyword>
<dbReference type="InterPro" id="IPR000719">
    <property type="entry name" value="Prot_kinase_dom"/>
</dbReference>
<feature type="region of interest" description="Disordered" evidence="1">
    <location>
        <begin position="204"/>
        <end position="224"/>
    </location>
</feature>
<proteinExistence type="predicted"/>
<evidence type="ECO:0000313" key="3">
    <source>
        <dbReference type="EMBL" id="KAF7373395.1"/>
    </source>
</evidence>
<sequence>MFITKDGNLVLDEDQPINISFNVDPEATSGSFLIPTFEEQSCTTSDCTGTLHWMSPAPHAGTDYSFDADLWAVGLLIQDADGAAAVRWRRCVRHRQGSDRDFIRGLLTKDRHARTTLAQAKVHPYFSGVNWMAAAHHSGPATWAPRKAYVPAGPRKTPLTTGVPYQYGDDLPAFVFIKPGFFDPPPGPVKALIIKVTRIFKRKKQEGEDEAEGASGFSRAHPDQVSGQVGFLHDLFGPVGKSEDAPAPET</sequence>
<dbReference type="Proteomes" id="UP000623467">
    <property type="component" value="Unassembled WGS sequence"/>
</dbReference>
<evidence type="ECO:0000259" key="2">
    <source>
        <dbReference type="PROSITE" id="PS50011"/>
    </source>
</evidence>
<dbReference type="PROSITE" id="PS50011">
    <property type="entry name" value="PROTEIN_KINASE_DOM"/>
    <property type="match status" value="1"/>
</dbReference>
<feature type="domain" description="Protein kinase" evidence="2">
    <location>
        <begin position="1"/>
        <end position="126"/>
    </location>
</feature>
<accession>A0A8H6Z6D5</accession>